<feature type="compositionally biased region" description="Polar residues" evidence="1">
    <location>
        <begin position="162"/>
        <end position="177"/>
    </location>
</feature>
<feature type="region of interest" description="Disordered" evidence="1">
    <location>
        <begin position="121"/>
        <end position="203"/>
    </location>
</feature>
<evidence type="ECO:0000313" key="3">
    <source>
        <dbReference type="EMBL" id="EFE28498.1"/>
    </source>
</evidence>
<dbReference type="KEGG" id="faa:HMPREF0389_00413"/>
<keyword evidence="4" id="KW-1185">Reference proteome</keyword>
<keyword evidence="2" id="KW-1133">Transmembrane helix</keyword>
<dbReference type="AlphaFoldDB" id="D6GS57"/>
<gene>
    <name evidence="3" type="ordered locus">HMPREF0389_00413</name>
</gene>
<organism evidence="3 4">
    <name type="scientific">Filifactor alocis (strain ATCC 35896 / CCUG 47790 / D40 B5)</name>
    <name type="common">Fusobacterium alocis</name>
    <dbReference type="NCBI Taxonomy" id="546269"/>
    <lineage>
        <taxon>Bacteria</taxon>
        <taxon>Bacillati</taxon>
        <taxon>Bacillota</taxon>
        <taxon>Clostridia</taxon>
        <taxon>Peptostreptococcales</taxon>
        <taxon>Filifactoraceae</taxon>
        <taxon>Filifactor</taxon>
    </lineage>
</organism>
<keyword evidence="2" id="KW-0812">Transmembrane</keyword>
<keyword evidence="2" id="KW-0472">Membrane</keyword>
<dbReference type="Proteomes" id="UP000007468">
    <property type="component" value="Chromosome"/>
</dbReference>
<dbReference type="STRING" id="546269.HMPREF0389_00413"/>
<reference evidence="4" key="1">
    <citation type="submission" date="2010-12" db="EMBL/GenBank/DDBJ databases">
        <title>The genome sequence of Filifactor alocis strain ATCC 35896.</title>
        <authorList>
            <consortium name="The Broad Institute Genome Sequencing Platform"/>
            <person name="Ward D."/>
            <person name="Earl A."/>
            <person name="Feldgarden M."/>
            <person name="Young S.K."/>
            <person name="Gargeya S."/>
            <person name="Zeng Q."/>
            <person name="Alvarado L."/>
            <person name="Berlin A."/>
            <person name="Bochicchio J."/>
            <person name="Chapman S.B."/>
            <person name="Chen Z."/>
            <person name="Freedman E."/>
            <person name="Gellesch M."/>
            <person name="Goldberg J."/>
            <person name="Griggs A."/>
            <person name="Gujja S."/>
            <person name="Heilman E."/>
            <person name="Heiman D."/>
            <person name="Howarth C."/>
            <person name="Mehta T."/>
            <person name="Neiman D."/>
            <person name="Pearson M."/>
            <person name="Roberts A."/>
            <person name="Saif S."/>
            <person name="Shea T."/>
            <person name="Shenoy N."/>
            <person name="Sisk P."/>
            <person name="Stolte C."/>
            <person name="Sykes S."/>
            <person name="White J."/>
            <person name="Yandava C."/>
            <person name="Izard J."/>
            <person name="Blanton J.M."/>
            <person name="Baranova O.V."/>
            <person name="Tanner A.C."/>
            <person name="Dewhirst F.E."/>
            <person name="Haas B."/>
            <person name="Nusbaum C."/>
            <person name="Birren B."/>
        </authorList>
    </citation>
    <scope>NUCLEOTIDE SEQUENCE [LARGE SCALE GENOMIC DNA]</scope>
    <source>
        <strain evidence="4">ATCC 35896 / CCUG 47790 / D40 B5</strain>
    </source>
</reference>
<proteinExistence type="predicted"/>
<name>D6GS57_FILAD</name>
<feature type="transmembrane region" description="Helical" evidence="2">
    <location>
        <begin position="36"/>
        <end position="54"/>
    </location>
</feature>
<evidence type="ECO:0000256" key="2">
    <source>
        <dbReference type="SAM" id="Phobius"/>
    </source>
</evidence>
<evidence type="ECO:0000313" key="4">
    <source>
        <dbReference type="Proteomes" id="UP000007468"/>
    </source>
</evidence>
<feature type="compositionally biased region" description="Basic and acidic residues" evidence="1">
    <location>
        <begin position="130"/>
        <end position="146"/>
    </location>
</feature>
<evidence type="ECO:0000256" key="1">
    <source>
        <dbReference type="SAM" id="MobiDB-lite"/>
    </source>
</evidence>
<sequence>MIFLKAIIFACVICFLENLIICLVWRKSSSLMFEFLPYLLAFFSLSLLFFIKILPYHPVWLLLPIGMQALLVAGTNSLLERGVHYFGNSEKESIFSFPELSFFNMKDRVAESIIAMGFLREKNEDDSETESEKKNSSEGTSQKEQDILEGESEETKEFVTESECSGLSSQATEQLSASNMTSQENTESTEEEPENSVQDASLDEQENESCEILFLQADIFFVQGEIKENKKILFYIFDKYADTEVGNRAKKELLRLYGEEVFLEERLNIE</sequence>
<accession>D6GS57</accession>
<feature type="transmembrane region" description="Helical" evidence="2">
    <location>
        <begin position="6"/>
        <end position="24"/>
    </location>
</feature>
<dbReference type="EMBL" id="CP002390">
    <property type="protein sequence ID" value="EFE28498.1"/>
    <property type="molecule type" value="Genomic_DNA"/>
</dbReference>
<protein>
    <submittedName>
        <fullName evidence="3">Uncharacterized protein</fullName>
    </submittedName>
</protein>